<dbReference type="SUPFAM" id="SSF82771">
    <property type="entry name" value="GIY-YIG endonuclease"/>
    <property type="match status" value="1"/>
</dbReference>
<name>A0ABT8VQM2_9FLAO</name>
<gene>
    <name evidence="3" type="ORF">QVZ41_05320</name>
</gene>
<comment type="similarity">
    <text evidence="1">Belongs to the UPF0213 family.</text>
</comment>
<protein>
    <submittedName>
        <fullName evidence="3">GIY-YIG nuclease family protein</fullName>
    </submittedName>
</protein>
<dbReference type="EMBL" id="JAUMIT010000002">
    <property type="protein sequence ID" value="MDO3694269.1"/>
    <property type="molecule type" value="Genomic_DNA"/>
</dbReference>
<dbReference type="InterPro" id="IPR050190">
    <property type="entry name" value="UPF0213_domain"/>
</dbReference>
<evidence type="ECO:0000256" key="1">
    <source>
        <dbReference type="ARBA" id="ARBA00007435"/>
    </source>
</evidence>
<evidence type="ECO:0000313" key="4">
    <source>
        <dbReference type="Proteomes" id="UP001168642"/>
    </source>
</evidence>
<comment type="caution">
    <text evidence="3">The sequence shown here is derived from an EMBL/GenBank/DDBJ whole genome shotgun (WGS) entry which is preliminary data.</text>
</comment>
<dbReference type="PROSITE" id="PS50164">
    <property type="entry name" value="GIY_YIG"/>
    <property type="match status" value="1"/>
</dbReference>
<dbReference type="PANTHER" id="PTHR34477">
    <property type="entry name" value="UPF0213 PROTEIN YHBQ"/>
    <property type="match status" value="1"/>
</dbReference>
<organism evidence="3 4">
    <name type="scientific">Wenyingzhuangia gilva</name>
    <dbReference type="NCBI Taxonomy" id="3057677"/>
    <lineage>
        <taxon>Bacteria</taxon>
        <taxon>Pseudomonadati</taxon>
        <taxon>Bacteroidota</taxon>
        <taxon>Flavobacteriia</taxon>
        <taxon>Flavobacteriales</taxon>
        <taxon>Flavobacteriaceae</taxon>
        <taxon>Wenyingzhuangia</taxon>
    </lineage>
</organism>
<dbReference type="InterPro" id="IPR035901">
    <property type="entry name" value="GIY-YIG_endonuc_sf"/>
</dbReference>
<dbReference type="RefSeq" id="WP_302883528.1">
    <property type="nucleotide sequence ID" value="NZ_JAUMIT010000002.1"/>
</dbReference>
<dbReference type="CDD" id="cd10456">
    <property type="entry name" value="GIY-YIG_UPF0213"/>
    <property type="match status" value="1"/>
</dbReference>
<dbReference type="PANTHER" id="PTHR34477:SF1">
    <property type="entry name" value="UPF0213 PROTEIN YHBQ"/>
    <property type="match status" value="1"/>
</dbReference>
<dbReference type="Proteomes" id="UP001168642">
    <property type="component" value="Unassembled WGS sequence"/>
</dbReference>
<evidence type="ECO:0000259" key="2">
    <source>
        <dbReference type="PROSITE" id="PS50164"/>
    </source>
</evidence>
<dbReference type="InterPro" id="IPR000305">
    <property type="entry name" value="GIY-YIG_endonuc"/>
</dbReference>
<feature type="domain" description="GIY-YIG" evidence="2">
    <location>
        <begin position="1"/>
        <end position="77"/>
    </location>
</feature>
<reference evidence="3" key="1">
    <citation type="submission" date="2023-07" db="EMBL/GenBank/DDBJ databases">
        <title>Wenyingzhuangia sp. chi5 genome sequencing and assembly.</title>
        <authorList>
            <person name="Park S."/>
        </authorList>
    </citation>
    <scope>NUCLEOTIDE SEQUENCE</scope>
    <source>
        <strain evidence="3">Chi5</strain>
    </source>
</reference>
<keyword evidence="4" id="KW-1185">Reference proteome</keyword>
<dbReference type="Pfam" id="PF01541">
    <property type="entry name" value="GIY-YIG"/>
    <property type="match status" value="1"/>
</dbReference>
<evidence type="ECO:0000313" key="3">
    <source>
        <dbReference type="EMBL" id="MDO3694269.1"/>
    </source>
</evidence>
<sequence length="98" mass="11687">MIYFVYILHCSDNTYYTGITNHLNRRIEEHQSGKNFNSYTSRRLPVQLVYYCTFTNVEVAIAKEKQIKKWSKAKKEALINNEFDKLPNLAKKKFPHKK</sequence>
<proteinExistence type="inferred from homology"/>
<dbReference type="Gene3D" id="3.40.1440.10">
    <property type="entry name" value="GIY-YIG endonuclease"/>
    <property type="match status" value="1"/>
</dbReference>
<accession>A0ABT8VQM2</accession>
<dbReference type="SMART" id="SM00465">
    <property type="entry name" value="GIYc"/>
    <property type="match status" value="1"/>
</dbReference>